<accession>A0AAD8KAS2</accession>
<name>A0AAD8KAS2_TARER</name>
<evidence type="ECO:0000313" key="1">
    <source>
        <dbReference type="EMBL" id="KAK1419339.1"/>
    </source>
</evidence>
<dbReference type="AlphaFoldDB" id="A0AAD8KAS2"/>
<gene>
    <name evidence="1" type="ORF">QVD17_28505</name>
</gene>
<reference evidence="1" key="1">
    <citation type="journal article" date="2023" name="bioRxiv">
        <title>Improved chromosome-level genome assembly for marigold (Tagetes erecta).</title>
        <authorList>
            <person name="Jiang F."/>
            <person name="Yuan L."/>
            <person name="Wang S."/>
            <person name="Wang H."/>
            <person name="Xu D."/>
            <person name="Wang A."/>
            <person name="Fan W."/>
        </authorList>
    </citation>
    <scope>NUCLEOTIDE SEQUENCE</scope>
    <source>
        <strain evidence="1">WSJ</strain>
        <tissue evidence="1">Leaf</tissue>
    </source>
</reference>
<evidence type="ECO:0000313" key="2">
    <source>
        <dbReference type="Proteomes" id="UP001229421"/>
    </source>
</evidence>
<keyword evidence="2" id="KW-1185">Reference proteome</keyword>
<proteinExistence type="predicted"/>
<dbReference type="EMBL" id="JAUHHV010000007">
    <property type="protein sequence ID" value="KAK1419339.1"/>
    <property type="molecule type" value="Genomic_DNA"/>
</dbReference>
<comment type="caution">
    <text evidence="1">The sequence shown here is derived from an EMBL/GenBank/DDBJ whole genome shotgun (WGS) entry which is preliminary data.</text>
</comment>
<dbReference type="Proteomes" id="UP001229421">
    <property type="component" value="Unassembled WGS sequence"/>
</dbReference>
<protein>
    <submittedName>
        <fullName evidence="1">Uncharacterized protein</fullName>
    </submittedName>
</protein>
<sequence length="71" mass="8012">MKMSTCSKNELDSTERIQHISNLEDENNLIAVPTLNKPTISFFFFSFIGASSSSHPFLFLHINIISNCFVS</sequence>
<organism evidence="1 2">
    <name type="scientific">Tagetes erecta</name>
    <name type="common">African marigold</name>
    <dbReference type="NCBI Taxonomy" id="13708"/>
    <lineage>
        <taxon>Eukaryota</taxon>
        <taxon>Viridiplantae</taxon>
        <taxon>Streptophyta</taxon>
        <taxon>Embryophyta</taxon>
        <taxon>Tracheophyta</taxon>
        <taxon>Spermatophyta</taxon>
        <taxon>Magnoliopsida</taxon>
        <taxon>eudicotyledons</taxon>
        <taxon>Gunneridae</taxon>
        <taxon>Pentapetalae</taxon>
        <taxon>asterids</taxon>
        <taxon>campanulids</taxon>
        <taxon>Asterales</taxon>
        <taxon>Asteraceae</taxon>
        <taxon>Asteroideae</taxon>
        <taxon>Heliantheae alliance</taxon>
        <taxon>Tageteae</taxon>
        <taxon>Tagetes</taxon>
    </lineage>
</organism>